<gene>
    <name evidence="2" type="ORF">ACFSCX_00420</name>
</gene>
<dbReference type="EMBL" id="JBHUEM010000001">
    <property type="protein sequence ID" value="MFD1735016.1"/>
    <property type="molecule type" value="Genomic_DNA"/>
</dbReference>
<keyword evidence="1" id="KW-0812">Transmembrane</keyword>
<organism evidence="2 3">
    <name type="scientific">Bacillus salitolerans</name>
    <dbReference type="NCBI Taxonomy" id="1437434"/>
    <lineage>
        <taxon>Bacteria</taxon>
        <taxon>Bacillati</taxon>
        <taxon>Bacillota</taxon>
        <taxon>Bacilli</taxon>
        <taxon>Bacillales</taxon>
        <taxon>Bacillaceae</taxon>
        <taxon>Bacillus</taxon>
    </lineage>
</organism>
<feature type="transmembrane region" description="Helical" evidence="1">
    <location>
        <begin position="39"/>
        <end position="59"/>
    </location>
</feature>
<comment type="caution">
    <text evidence="2">The sequence shown here is derived from an EMBL/GenBank/DDBJ whole genome shotgun (WGS) entry which is preliminary data.</text>
</comment>
<sequence>MNVEKITKWIAYIAILAGVVRLFMTPMALIFGQDSPEEMWPGFTACVLMTIGAIGLYLAQAEKIGVLGFISFMLLTVGNILVTLGAYMTLAGFQPKPDLIIINILMMACLTLGSILFSIVTFRAKVLPRAGAVFMILFVLMMFSPAGIYLPLAWGLSYIILGYGVLKQPSQLPVSKTALNV</sequence>
<feature type="transmembrane region" description="Helical" evidence="1">
    <location>
        <begin position="66"/>
        <end position="88"/>
    </location>
</feature>
<keyword evidence="1" id="KW-0472">Membrane</keyword>
<evidence type="ECO:0000256" key="1">
    <source>
        <dbReference type="SAM" id="Phobius"/>
    </source>
</evidence>
<feature type="transmembrane region" description="Helical" evidence="1">
    <location>
        <begin position="9"/>
        <end position="33"/>
    </location>
</feature>
<keyword evidence="3" id="KW-1185">Reference proteome</keyword>
<evidence type="ECO:0000313" key="2">
    <source>
        <dbReference type="EMBL" id="MFD1735016.1"/>
    </source>
</evidence>
<protein>
    <submittedName>
        <fullName evidence="2">Uncharacterized protein</fullName>
    </submittedName>
</protein>
<proteinExistence type="predicted"/>
<keyword evidence="1" id="KW-1133">Transmembrane helix</keyword>
<name>A0ABW4LIU3_9BACI</name>
<evidence type="ECO:0000313" key="3">
    <source>
        <dbReference type="Proteomes" id="UP001597214"/>
    </source>
</evidence>
<dbReference type="RefSeq" id="WP_377926099.1">
    <property type="nucleotide sequence ID" value="NZ_JBHUEM010000001.1"/>
</dbReference>
<accession>A0ABW4LIU3</accession>
<feature type="transmembrane region" description="Helical" evidence="1">
    <location>
        <begin position="100"/>
        <end position="119"/>
    </location>
</feature>
<reference evidence="3" key="1">
    <citation type="journal article" date="2019" name="Int. J. Syst. Evol. Microbiol.">
        <title>The Global Catalogue of Microorganisms (GCM) 10K type strain sequencing project: providing services to taxonomists for standard genome sequencing and annotation.</title>
        <authorList>
            <consortium name="The Broad Institute Genomics Platform"/>
            <consortium name="The Broad Institute Genome Sequencing Center for Infectious Disease"/>
            <person name="Wu L."/>
            <person name="Ma J."/>
        </authorList>
    </citation>
    <scope>NUCLEOTIDE SEQUENCE [LARGE SCALE GENOMIC DNA]</scope>
    <source>
        <strain evidence="3">CCUG 49339</strain>
    </source>
</reference>
<dbReference type="Proteomes" id="UP001597214">
    <property type="component" value="Unassembled WGS sequence"/>
</dbReference>